<dbReference type="RefSeq" id="WP_103931792.1">
    <property type="nucleotide sequence ID" value="NZ_FNVA01000001.1"/>
</dbReference>
<dbReference type="SUPFAM" id="SSF51658">
    <property type="entry name" value="Xylose isomerase-like"/>
    <property type="match status" value="1"/>
</dbReference>
<feature type="domain" description="Xylose isomerase-like TIM barrel" evidence="4">
    <location>
        <begin position="77"/>
        <end position="255"/>
    </location>
</feature>
<dbReference type="Pfam" id="PF01261">
    <property type="entry name" value="AP_endonuc_2"/>
    <property type="match status" value="1"/>
</dbReference>
<dbReference type="Proteomes" id="UP000236728">
    <property type="component" value="Unassembled WGS sequence"/>
</dbReference>
<keyword evidence="3 5" id="KW-0413">Isomerase</keyword>
<dbReference type="PANTHER" id="PTHR30268:SF0">
    <property type="entry name" value="L-RHAMNOSE ISOMERASE"/>
    <property type="match status" value="1"/>
</dbReference>
<dbReference type="Gene3D" id="3.20.20.150">
    <property type="entry name" value="Divalent-metal-dependent TIM barrel enzymes"/>
    <property type="match status" value="1"/>
</dbReference>
<sequence>MSSATDEKVFAALNEFFIEIPSWGFANTGTRFGKFQQAAAASTIEEKFADAAEVHRLTGVTPTLALHVLWDLPNGVSDVANIQKLESATGIRPGSINPNLFQDAEYKFGSICNPDPKVREQALAHLIDSVEIGKALRSAEVSLWIADGSNYPGSQSIRRRIDWMKEVLRATHKALGPDQIMLVEYKPFEPAFYHTDIADWGMAMELSRDAGPQARVLVDTGHHYQSTNIEQIVAWLLSCNQLGGFHFNDRKYADDDLTIGSIDPYQVFRIFSELLVEKTLRGGKSFPAFMIDQSHNLKGKMEAMVQTVCTAQELFAKAALIDQEKLAGLQDSCSLVEAEELFRGAFWTDVRPLVREWRVARGLSADPLAALRESGYMEKITAERKEKNAKGQSSYA</sequence>
<accession>A0A1H5UAK4</accession>
<reference evidence="5 6" key="1">
    <citation type="submission" date="2016-10" db="EMBL/GenBank/DDBJ databases">
        <authorList>
            <person name="de Groot N.N."/>
        </authorList>
    </citation>
    <scope>NUCLEOTIDE SEQUENCE [LARGE SCALE GENOMIC DNA]</scope>
    <source>
        <strain evidence="5 6">DSM 22489</strain>
    </source>
</reference>
<evidence type="ECO:0000256" key="2">
    <source>
        <dbReference type="ARBA" id="ARBA00023211"/>
    </source>
</evidence>
<dbReference type="InterPro" id="IPR013022">
    <property type="entry name" value="Xyl_isomerase-like_TIM-brl"/>
</dbReference>
<dbReference type="OrthoDB" id="5174871at2"/>
<evidence type="ECO:0000313" key="6">
    <source>
        <dbReference type="Proteomes" id="UP000236728"/>
    </source>
</evidence>
<evidence type="ECO:0000259" key="4">
    <source>
        <dbReference type="Pfam" id="PF01261"/>
    </source>
</evidence>
<evidence type="ECO:0000313" key="5">
    <source>
        <dbReference type="EMBL" id="SEF72054.1"/>
    </source>
</evidence>
<proteinExistence type="predicted"/>
<evidence type="ECO:0000256" key="1">
    <source>
        <dbReference type="ARBA" id="ARBA00022723"/>
    </source>
</evidence>
<keyword evidence="1" id="KW-0479">Metal-binding</keyword>
<name>A0A1H5UAK4_9BACT</name>
<gene>
    <name evidence="5" type="ORF">SAMN05421819_0939</name>
</gene>
<protein>
    <submittedName>
        <fullName evidence="5">L-rhamnose isomerase / sugar isomerase</fullName>
    </submittedName>
</protein>
<organism evidence="5 6">
    <name type="scientific">Bryocella elongata</name>
    <dbReference type="NCBI Taxonomy" id="863522"/>
    <lineage>
        <taxon>Bacteria</taxon>
        <taxon>Pseudomonadati</taxon>
        <taxon>Acidobacteriota</taxon>
        <taxon>Terriglobia</taxon>
        <taxon>Terriglobales</taxon>
        <taxon>Acidobacteriaceae</taxon>
        <taxon>Bryocella</taxon>
    </lineage>
</organism>
<dbReference type="AlphaFoldDB" id="A0A1H5UAK4"/>
<dbReference type="GO" id="GO:0046872">
    <property type="term" value="F:metal ion binding"/>
    <property type="evidence" value="ECO:0007669"/>
    <property type="project" value="UniProtKB-KW"/>
</dbReference>
<evidence type="ECO:0000256" key="3">
    <source>
        <dbReference type="ARBA" id="ARBA00023235"/>
    </source>
</evidence>
<dbReference type="EMBL" id="FNVA01000001">
    <property type="protein sequence ID" value="SEF72054.1"/>
    <property type="molecule type" value="Genomic_DNA"/>
</dbReference>
<dbReference type="PANTHER" id="PTHR30268">
    <property type="entry name" value="L-RHAMNOSE ISOMERASE"/>
    <property type="match status" value="1"/>
</dbReference>
<keyword evidence="6" id="KW-1185">Reference proteome</keyword>
<dbReference type="GO" id="GO:0019301">
    <property type="term" value="P:rhamnose catabolic process"/>
    <property type="evidence" value="ECO:0007669"/>
    <property type="project" value="TreeGrafter"/>
</dbReference>
<dbReference type="GO" id="GO:0019324">
    <property type="term" value="P:L-lyxose metabolic process"/>
    <property type="evidence" value="ECO:0007669"/>
    <property type="project" value="TreeGrafter"/>
</dbReference>
<dbReference type="GO" id="GO:0008740">
    <property type="term" value="F:L-rhamnose isomerase activity"/>
    <property type="evidence" value="ECO:0007669"/>
    <property type="project" value="TreeGrafter"/>
</dbReference>
<keyword evidence="2" id="KW-0464">Manganese</keyword>
<dbReference type="InterPro" id="IPR036237">
    <property type="entry name" value="Xyl_isomerase-like_sf"/>
</dbReference>
<dbReference type="InterPro" id="IPR050337">
    <property type="entry name" value="L-rhamnose_isomerase"/>
</dbReference>